<dbReference type="EMBL" id="KZ305020">
    <property type="protein sequence ID" value="PIA60330.1"/>
    <property type="molecule type" value="Genomic_DNA"/>
</dbReference>
<proteinExistence type="inferred from homology"/>
<dbReference type="InterPro" id="IPR034086">
    <property type="entry name" value="PMEI_plant"/>
</dbReference>
<dbReference type="SUPFAM" id="SSF101148">
    <property type="entry name" value="Plant invertase/pectin methylesterase inhibitor"/>
    <property type="match status" value="1"/>
</dbReference>
<dbReference type="AlphaFoldDB" id="A0A2G5EX76"/>
<comment type="similarity">
    <text evidence="3">Belongs to the PMEI family.</text>
</comment>
<feature type="chain" id="PRO_5013572823" description="Pectinesterase inhibitor domain-containing protein" evidence="4">
    <location>
        <begin position="27"/>
        <end position="182"/>
    </location>
</feature>
<keyword evidence="1 4" id="KW-0732">Signal</keyword>
<evidence type="ECO:0000256" key="3">
    <source>
        <dbReference type="ARBA" id="ARBA00038471"/>
    </source>
</evidence>
<dbReference type="SMART" id="SM00856">
    <property type="entry name" value="PMEI"/>
    <property type="match status" value="1"/>
</dbReference>
<dbReference type="NCBIfam" id="TIGR01614">
    <property type="entry name" value="PME_inhib"/>
    <property type="match status" value="1"/>
</dbReference>
<dbReference type="GO" id="GO:0046910">
    <property type="term" value="F:pectinesterase inhibitor activity"/>
    <property type="evidence" value="ECO:0007669"/>
    <property type="project" value="InterPro"/>
</dbReference>
<evidence type="ECO:0000256" key="2">
    <source>
        <dbReference type="ARBA" id="ARBA00023157"/>
    </source>
</evidence>
<gene>
    <name evidence="6" type="ORF">AQUCO_00300079v1</name>
</gene>
<organism evidence="6 7">
    <name type="scientific">Aquilegia coerulea</name>
    <name type="common">Rocky mountain columbine</name>
    <dbReference type="NCBI Taxonomy" id="218851"/>
    <lineage>
        <taxon>Eukaryota</taxon>
        <taxon>Viridiplantae</taxon>
        <taxon>Streptophyta</taxon>
        <taxon>Embryophyta</taxon>
        <taxon>Tracheophyta</taxon>
        <taxon>Spermatophyta</taxon>
        <taxon>Magnoliopsida</taxon>
        <taxon>Ranunculales</taxon>
        <taxon>Ranunculaceae</taxon>
        <taxon>Thalictroideae</taxon>
        <taxon>Aquilegia</taxon>
    </lineage>
</organism>
<dbReference type="PANTHER" id="PTHR36710">
    <property type="entry name" value="PECTINESTERASE INHIBITOR-LIKE"/>
    <property type="match status" value="1"/>
</dbReference>
<evidence type="ECO:0000256" key="1">
    <source>
        <dbReference type="ARBA" id="ARBA00022729"/>
    </source>
</evidence>
<dbReference type="Proteomes" id="UP000230069">
    <property type="component" value="Unassembled WGS sequence"/>
</dbReference>
<protein>
    <recommendedName>
        <fullName evidence="5">Pectinesterase inhibitor domain-containing protein</fullName>
    </recommendedName>
</protein>
<name>A0A2G5EX76_AQUCA</name>
<evidence type="ECO:0000259" key="5">
    <source>
        <dbReference type="SMART" id="SM00856"/>
    </source>
</evidence>
<keyword evidence="7" id="KW-1185">Reference proteome</keyword>
<keyword evidence="2" id="KW-1015">Disulfide bond</keyword>
<dbReference type="InParanoid" id="A0A2G5EX76"/>
<evidence type="ECO:0000313" key="6">
    <source>
        <dbReference type="EMBL" id="PIA60330.1"/>
    </source>
</evidence>
<sequence>MVVFLLKSSFLAAFVVLILFPGPSFARVGVKSGEDLIQQFCPKTRNGSLCVDLLNTDPRTHAAAHDLYGLAGATLQLAIDRVAEMNAYTKTQLLLNTTTSKDAFMICSERLDTAISELSDALVLLRKREYLDAINNTLNMKEEVFTCQGAFNRGGSPFQDRSYAVGVLNDAIAVFLDLFVTD</sequence>
<dbReference type="Gene3D" id="1.20.140.40">
    <property type="entry name" value="Invertase/pectin methylesterase inhibitor family protein"/>
    <property type="match status" value="1"/>
</dbReference>
<dbReference type="OrthoDB" id="764172at2759"/>
<feature type="domain" description="Pectinesterase inhibitor" evidence="5">
    <location>
        <begin position="32"/>
        <end position="174"/>
    </location>
</feature>
<dbReference type="CDD" id="cd15797">
    <property type="entry name" value="PMEI"/>
    <property type="match status" value="1"/>
</dbReference>
<dbReference type="InterPro" id="IPR006501">
    <property type="entry name" value="Pectinesterase_inhib_dom"/>
</dbReference>
<dbReference type="InterPro" id="IPR052421">
    <property type="entry name" value="PCW_Enzyme_Inhibitor"/>
</dbReference>
<evidence type="ECO:0000313" key="7">
    <source>
        <dbReference type="Proteomes" id="UP000230069"/>
    </source>
</evidence>
<reference evidence="6 7" key="1">
    <citation type="submission" date="2017-09" db="EMBL/GenBank/DDBJ databases">
        <title>WGS assembly of Aquilegia coerulea Goldsmith.</title>
        <authorList>
            <person name="Hodges S."/>
            <person name="Kramer E."/>
            <person name="Nordborg M."/>
            <person name="Tomkins J."/>
            <person name="Borevitz J."/>
            <person name="Derieg N."/>
            <person name="Yan J."/>
            <person name="Mihaltcheva S."/>
            <person name="Hayes R.D."/>
            <person name="Rokhsar D."/>
        </authorList>
    </citation>
    <scope>NUCLEOTIDE SEQUENCE [LARGE SCALE GENOMIC DNA]</scope>
    <source>
        <strain evidence="7">cv. Goldsmith</strain>
    </source>
</reference>
<dbReference type="PANTHER" id="PTHR36710:SF18">
    <property type="entry name" value="PECTINESTERASE INHIBITOR 5-RELATED"/>
    <property type="match status" value="1"/>
</dbReference>
<evidence type="ECO:0000256" key="4">
    <source>
        <dbReference type="SAM" id="SignalP"/>
    </source>
</evidence>
<dbReference type="Pfam" id="PF04043">
    <property type="entry name" value="PMEI"/>
    <property type="match status" value="1"/>
</dbReference>
<accession>A0A2G5EX76</accession>
<feature type="signal peptide" evidence="4">
    <location>
        <begin position="1"/>
        <end position="26"/>
    </location>
</feature>
<dbReference type="InterPro" id="IPR035513">
    <property type="entry name" value="Invertase/methylesterase_inhib"/>
</dbReference>